<evidence type="ECO:0000256" key="4">
    <source>
        <dbReference type="ARBA" id="ARBA00022597"/>
    </source>
</evidence>
<feature type="transmembrane region" description="Helical" evidence="11">
    <location>
        <begin position="78"/>
        <end position="98"/>
    </location>
</feature>
<keyword evidence="14" id="KW-1185">Reference proteome</keyword>
<dbReference type="InterPro" id="IPR020846">
    <property type="entry name" value="MFS_dom"/>
</dbReference>
<organism evidence="13 14">
    <name type="scientific">Striga hermonthica</name>
    <name type="common">Purple witchweed</name>
    <name type="synonym">Buchnera hermonthica</name>
    <dbReference type="NCBI Taxonomy" id="68872"/>
    <lineage>
        <taxon>Eukaryota</taxon>
        <taxon>Viridiplantae</taxon>
        <taxon>Streptophyta</taxon>
        <taxon>Embryophyta</taxon>
        <taxon>Tracheophyta</taxon>
        <taxon>Spermatophyta</taxon>
        <taxon>Magnoliopsida</taxon>
        <taxon>eudicotyledons</taxon>
        <taxon>Gunneridae</taxon>
        <taxon>Pentapetalae</taxon>
        <taxon>asterids</taxon>
        <taxon>lamiids</taxon>
        <taxon>Lamiales</taxon>
        <taxon>Orobanchaceae</taxon>
        <taxon>Buchnereae</taxon>
        <taxon>Striga</taxon>
    </lineage>
</organism>
<evidence type="ECO:0000256" key="1">
    <source>
        <dbReference type="ARBA" id="ARBA00004141"/>
    </source>
</evidence>
<name>A0A9N7NS45_STRHE</name>
<dbReference type="EMBL" id="CACSLK010030184">
    <property type="protein sequence ID" value="CAA0836690.1"/>
    <property type="molecule type" value="Genomic_DNA"/>
</dbReference>
<feature type="transmembrane region" description="Helical" evidence="11">
    <location>
        <begin position="376"/>
        <end position="402"/>
    </location>
</feature>
<dbReference type="Gene3D" id="1.20.1250.20">
    <property type="entry name" value="MFS general substrate transporter like domains"/>
    <property type="match status" value="1"/>
</dbReference>
<dbReference type="GO" id="GO:0015145">
    <property type="term" value="F:monosaccharide transmembrane transporter activity"/>
    <property type="evidence" value="ECO:0007669"/>
    <property type="project" value="InterPro"/>
</dbReference>
<dbReference type="PROSITE" id="PS00216">
    <property type="entry name" value="SUGAR_TRANSPORT_1"/>
    <property type="match status" value="1"/>
</dbReference>
<keyword evidence="6" id="KW-0769">Symport</keyword>
<evidence type="ECO:0000256" key="7">
    <source>
        <dbReference type="ARBA" id="ARBA00022989"/>
    </source>
</evidence>
<comment type="caution">
    <text evidence="13">The sequence shown here is derived from an EMBL/GenBank/DDBJ whole genome shotgun (WGS) entry which is preliminary data.</text>
</comment>
<dbReference type="InterPro" id="IPR003663">
    <property type="entry name" value="Sugar/inositol_transpt"/>
</dbReference>
<dbReference type="FunFam" id="1.20.1250.20:FF:000002">
    <property type="entry name" value="Sugar transport protein 13"/>
    <property type="match status" value="1"/>
</dbReference>
<evidence type="ECO:0000259" key="12">
    <source>
        <dbReference type="PROSITE" id="PS50850"/>
    </source>
</evidence>
<feature type="transmembrane region" description="Helical" evidence="11">
    <location>
        <begin position="414"/>
        <end position="438"/>
    </location>
</feature>
<feature type="transmembrane region" description="Helical" evidence="11">
    <location>
        <begin position="345"/>
        <end position="364"/>
    </location>
</feature>
<reference evidence="13" key="1">
    <citation type="submission" date="2019-12" db="EMBL/GenBank/DDBJ databases">
        <authorList>
            <person name="Scholes J."/>
        </authorList>
    </citation>
    <scope>NUCLEOTIDE SEQUENCE</scope>
</reference>
<comment type="similarity">
    <text evidence="9">Belongs to the major facilitator superfamily. Phosphate:H(+) symporter (TC 2.A.1.9) family.</text>
</comment>
<dbReference type="GO" id="GO:0015293">
    <property type="term" value="F:symporter activity"/>
    <property type="evidence" value="ECO:0007669"/>
    <property type="project" value="UniProtKB-KW"/>
</dbReference>
<dbReference type="InterPro" id="IPR045262">
    <property type="entry name" value="STP/PLT_plant"/>
</dbReference>
<keyword evidence="5 11" id="KW-0812">Transmembrane</keyword>
<dbReference type="OrthoDB" id="6612291at2759"/>
<evidence type="ECO:0000256" key="2">
    <source>
        <dbReference type="ARBA" id="ARBA00010992"/>
    </source>
</evidence>
<dbReference type="PRINTS" id="PR00171">
    <property type="entry name" value="SUGRTRNSPORT"/>
</dbReference>
<proteinExistence type="inferred from homology"/>
<feature type="domain" description="Major facilitator superfamily (MFS) profile" evidence="12">
    <location>
        <begin position="22"/>
        <end position="468"/>
    </location>
</feature>
<feature type="transmembrane region" description="Helical" evidence="11">
    <location>
        <begin position="167"/>
        <end position="185"/>
    </location>
</feature>
<protein>
    <submittedName>
        <fullName evidence="13">Sugar transport protein 1</fullName>
    </submittedName>
</protein>
<evidence type="ECO:0000256" key="3">
    <source>
        <dbReference type="ARBA" id="ARBA00022448"/>
    </source>
</evidence>
<keyword evidence="8 11" id="KW-0472">Membrane</keyword>
<comment type="similarity">
    <text evidence="2 10">Belongs to the major facilitator superfamily. Sugar transporter (TC 2.A.1.1) family.</text>
</comment>
<dbReference type="CDD" id="cd17361">
    <property type="entry name" value="MFS_STP"/>
    <property type="match status" value="1"/>
</dbReference>
<gene>
    <name evidence="13" type="ORF">SHERM_03755</name>
</gene>
<dbReference type="Pfam" id="PF00083">
    <property type="entry name" value="Sugar_tr"/>
    <property type="match status" value="1"/>
</dbReference>
<feature type="transmembrane region" description="Helical" evidence="11">
    <location>
        <begin position="317"/>
        <end position="338"/>
    </location>
</feature>
<dbReference type="InterPro" id="IPR036259">
    <property type="entry name" value="MFS_trans_sf"/>
</dbReference>
<evidence type="ECO:0000256" key="10">
    <source>
        <dbReference type="RuleBase" id="RU003346"/>
    </source>
</evidence>
<keyword evidence="7 11" id="KW-1133">Transmembrane helix</keyword>
<dbReference type="PROSITE" id="PS50850">
    <property type="entry name" value="MFS"/>
    <property type="match status" value="1"/>
</dbReference>
<feature type="transmembrane region" description="Helical" evidence="11">
    <location>
        <begin position="15"/>
        <end position="36"/>
    </location>
</feature>
<keyword evidence="4 13" id="KW-0762">Sugar transport</keyword>
<dbReference type="PANTHER" id="PTHR23500:SF30">
    <property type="entry name" value="SUGAR TRANSPORT PROTEIN 3"/>
    <property type="match status" value="1"/>
</dbReference>
<feature type="transmembrane region" description="Helical" evidence="11">
    <location>
        <begin position="197"/>
        <end position="219"/>
    </location>
</feature>
<feature type="transmembrane region" description="Helical" evidence="11">
    <location>
        <begin position="444"/>
        <end position="464"/>
    </location>
</feature>
<feature type="transmembrane region" description="Helical" evidence="11">
    <location>
        <begin position="280"/>
        <end position="305"/>
    </location>
</feature>
<evidence type="ECO:0000256" key="5">
    <source>
        <dbReference type="ARBA" id="ARBA00022692"/>
    </source>
</evidence>
<dbReference type="SUPFAM" id="SSF103473">
    <property type="entry name" value="MFS general substrate transporter"/>
    <property type="match status" value="1"/>
</dbReference>
<evidence type="ECO:0000256" key="9">
    <source>
        <dbReference type="ARBA" id="ARBA00044504"/>
    </source>
</evidence>
<evidence type="ECO:0000256" key="6">
    <source>
        <dbReference type="ARBA" id="ARBA00022847"/>
    </source>
</evidence>
<dbReference type="GO" id="GO:0016020">
    <property type="term" value="C:membrane"/>
    <property type="evidence" value="ECO:0007669"/>
    <property type="project" value="UniProtKB-SubCell"/>
</dbReference>
<dbReference type="PANTHER" id="PTHR23500">
    <property type="entry name" value="SOLUTE CARRIER FAMILY 2, FACILITATED GLUCOSE TRANSPORTER"/>
    <property type="match status" value="1"/>
</dbReference>
<evidence type="ECO:0000256" key="11">
    <source>
        <dbReference type="SAM" id="Phobius"/>
    </source>
</evidence>
<dbReference type="InterPro" id="IPR005828">
    <property type="entry name" value="MFS_sugar_transport-like"/>
</dbReference>
<dbReference type="AlphaFoldDB" id="A0A9N7NS45"/>
<dbReference type="NCBIfam" id="TIGR00879">
    <property type="entry name" value="SP"/>
    <property type="match status" value="1"/>
</dbReference>
<evidence type="ECO:0000256" key="8">
    <source>
        <dbReference type="ARBA" id="ARBA00023136"/>
    </source>
</evidence>
<keyword evidence="3 10" id="KW-0813">Transport</keyword>
<dbReference type="Proteomes" id="UP001153555">
    <property type="component" value="Unassembled WGS sequence"/>
</dbReference>
<dbReference type="InterPro" id="IPR005829">
    <property type="entry name" value="Sugar_transporter_CS"/>
</dbReference>
<sequence length="513" mass="54711">MAPGLSEAAQYNGRITWFVLLSCVVAATGGLIFGYVTAVTGGVTSMEPFLKKFYPETYKKMSKQDAHTSNYCKFDSQLVTLFTSSIFISGLVATFFASNITKAFGRRASILIGGIALMAGCALGGAAANLFMLMFGRLLLGIGVGFTNQSVPIYLSEMAPPKYRGAFNFAFHLSVSVGGLTSFLVNYSSQKIPGGWGWRISLAAAAAPASFLTLCAPFLPETPNSLIQQGLPGAERMLCRIRGTDDVTAELHDLISASNASKKIERPFRTLLTRRYRPQLAMSVAIPFFQQVTGITVICFFAPMLFEATGSGASASLLSSVALGAVGVGTTLSSLFLVDRVGRRALFHAGGAQMLIPQIAVGWIMSSGGGSVGRVYGVVVLVLVCVYVAGFAMSWGPLGWLVTSEIFPLEVRSAAQGVNVGVGFVSTFVVAQAFLSMLCGLKHGIFFFFAGWVAVMTGFVYLFLPETKDVPIEKMDGIWREHWFWRRYVCGGGGGDGVNNKANGGGSVGEEDY</sequence>
<comment type="subcellular location">
    <subcellularLocation>
        <location evidence="1">Membrane</location>
        <topology evidence="1">Multi-pass membrane protein</topology>
    </subcellularLocation>
</comment>
<dbReference type="PROSITE" id="PS00217">
    <property type="entry name" value="SUGAR_TRANSPORT_2"/>
    <property type="match status" value="1"/>
</dbReference>
<evidence type="ECO:0000313" key="14">
    <source>
        <dbReference type="Proteomes" id="UP001153555"/>
    </source>
</evidence>
<dbReference type="InterPro" id="IPR044778">
    <property type="entry name" value="MFS_STP/MST-like_plant"/>
</dbReference>
<evidence type="ECO:0000313" key="13">
    <source>
        <dbReference type="EMBL" id="CAA0836690.1"/>
    </source>
</evidence>
<accession>A0A9N7NS45</accession>
<feature type="transmembrane region" description="Helical" evidence="11">
    <location>
        <begin position="110"/>
        <end position="132"/>
    </location>
</feature>